<name>A0ABQ7G8N0_DUNSA</name>
<gene>
    <name evidence="2" type="ORF">DUNSADRAFT_13826</name>
</gene>
<dbReference type="Proteomes" id="UP000815325">
    <property type="component" value="Unassembled WGS sequence"/>
</dbReference>
<evidence type="ECO:0000313" key="2">
    <source>
        <dbReference type="EMBL" id="KAF5830943.1"/>
    </source>
</evidence>
<feature type="region of interest" description="Disordered" evidence="1">
    <location>
        <begin position="113"/>
        <end position="133"/>
    </location>
</feature>
<feature type="region of interest" description="Disordered" evidence="1">
    <location>
        <begin position="33"/>
        <end position="59"/>
    </location>
</feature>
<protein>
    <recommendedName>
        <fullName evidence="4">Mitochondrial mRNA-processing protein COX24 C-terminal domain-containing protein</fullName>
    </recommendedName>
</protein>
<feature type="compositionally biased region" description="Basic and acidic residues" evidence="1">
    <location>
        <begin position="231"/>
        <end position="245"/>
    </location>
</feature>
<organism evidence="2 3">
    <name type="scientific">Dunaliella salina</name>
    <name type="common">Green alga</name>
    <name type="synonym">Protococcus salinus</name>
    <dbReference type="NCBI Taxonomy" id="3046"/>
    <lineage>
        <taxon>Eukaryota</taxon>
        <taxon>Viridiplantae</taxon>
        <taxon>Chlorophyta</taxon>
        <taxon>core chlorophytes</taxon>
        <taxon>Chlorophyceae</taxon>
        <taxon>CS clade</taxon>
        <taxon>Chlamydomonadales</taxon>
        <taxon>Dunaliellaceae</taxon>
        <taxon>Dunaliella</taxon>
    </lineage>
</organism>
<proteinExistence type="predicted"/>
<evidence type="ECO:0000256" key="1">
    <source>
        <dbReference type="SAM" id="MobiDB-lite"/>
    </source>
</evidence>
<keyword evidence="3" id="KW-1185">Reference proteome</keyword>
<feature type="compositionally biased region" description="Basic residues" evidence="1">
    <location>
        <begin position="220"/>
        <end position="230"/>
    </location>
</feature>
<comment type="caution">
    <text evidence="2">The sequence shown here is derived from an EMBL/GenBank/DDBJ whole genome shotgun (WGS) entry which is preliminary data.</text>
</comment>
<evidence type="ECO:0008006" key="4">
    <source>
        <dbReference type="Google" id="ProtNLM"/>
    </source>
</evidence>
<feature type="region of interest" description="Disordered" evidence="1">
    <location>
        <begin position="220"/>
        <end position="245"/>
    </location>
</feature>
<sequence>MLSFMMLPRGGWTSGSAGCAALQQLAARRVSSSTASTSASENGAAQGQQSATPPSEGISPAALNELKAASKQVTQVARSASTLATLTALSGHYRDTLTSMEALYWQQVEGVPPRGSGIPAPPRPSQPRSSHHSCTLFPMLDVTTLPDNHRSLPPPGGPQLDVQYMDRLTCWKQVQPNHIETSTLLLSGISLFPPQEATYPTYVDFQSALRLLRMHKSRKRMTMMKRRRSRQDKYQLKTWDHHIGE</sequence>
<evidence type="ECO:0000313" key="3">
    <source>
        <dbReference type="Proteomes" id="UP000815325"/>
    </source>
</evidence>
<accession>A0ABQ7G8N0</accession>
<feature type="compositionally biased region" description="Polar residues" evidence="1">
    <location>
        <begin position="41"/>
        <end position="53"/>
    </location>
</feature>
<reference evidence="2" key="1">
    <citation type="submission" date="2017-08" db="EMBL/GenBank/DDBJ databases">
        <authorList>
            <person name="Polle J.E."/>
            <person name="Barry K."/>
            <person name="Cushman J."/>
            <person name="Schmutz J."/>
            <person name="Tran D."/>
            <person name="Hathwaick L.T."/>
            <person name="Yim W.C."/>
            <person name="Jenkins J."/>
            <person name="Mckie-Krisberg Z.M."/>
            <person name="Prochnik S."/>
            <person name="Lindquist E."/>
            <person name="Dockter R.B."/>
            <person name="Adam C."/>
            <person name="Molina H."/>
            <person name="Bunkerborg J."/>
            <person name="Jin E."/>
            <person name="Buchheim M."/>
            <person name="Magnuson J."/>
        </authorList>
    </citation>
    <scope>NUCLEOTIDE SEQUENCE</scope>
    <source>
        <strain evidence="2">CCAP 19/18</strain>
    </source>
</reference>
<dbReference type="EMBL" id="MU069992">
    <property type="protein sequence ID" value="KAF5830943.1"/>
    <property type="molecule type" value="Genomic_DNA"/>
</dbReference>